<keyword evidence="1 3" id="KW-0472">Membrane</keyword>
<dbReference type="GO" id="GO:0030436">
    <property type="term" value="P:asexual sporulation"/>
    <property type="evidence" value="ECO:0007669"/>
    <property type="project" value="InterPro"/>
</dbReference>
<name>A0A1C6HJR4_9FIRM</name>
<organism evidence="4">
    <name type="scientific">uncultured Anaerotruncus sp</name>
    <dbReference type="NCBI Taxonomy" id="905011"/>
    <lineage>
        <taxon>Bacteria</taxon>
        <taxon>Bacillati</taxon>
        <taxon>Bacillota</taxon>
        <taxon>Clostridia</taxon>
        <taxon>Eubacteriales</taxon>
        <taxon>Oscillospiraceae</taxon>
        <taxon>Anaerotruncus</taxon>
        <taxon>environmental samples</taxon>
    </lineage>
</organism>
<feature type="transmembrane region" description="Helical" evidence="3">
    <location>
        <begin position="85"/>
        <end position="106"/>
    </location>
</feature>
<keyword evidence="3" id="KW-0812">Transmembrane</keyword>
<evidence type="ECO:0000256" key="3">
    <source>
        <dbReference type="SAM" id="Phobius"/>
    </source>
</evidence>
<feature type="transmembrane region" description="Helical" evidence="3">
    <location>
        <begin position="126"/>
        <end position="146"/>
    </location>
</feature>
<gene>
    <name evidence="4" type="ORF">SAMEA3545359_00896</name>
</gene>
<keyword evidence="3" id="KW-1133">Transmembrane helix</keyword>
<comment type="similarity">
    <text evidence="1">Belongs to the peptidase U4 family.</text>
</comment>
<feature type="transmembrane region" description="Helical" evidence="3">
    <location>
        <begin position="34"/>
        <end position="52"/>
    </location>
</feature>
<feature type="transmembrane region" description="Helical" evidence="3">
    <location>
        <begin position="6"/>
        <end position="27"/>
    </location>
</feature>
<dbReference type="GO" id="GO:0004190">
    <property type="term" value="F:aspartic-type endopeptidase activity"/>
    <property type="evidence" value="ECO:0007669"/>
    <property type="project" value="UniProtKB-KW"/>
</dbReference>
<keyword evidence="1" id="KW-0378">Hydrolase</keyword>
<comment type="subcellular location">
    <subcellularLocation>
        <location evidence="1">Cell membrane</location>
    </subcellularLocation>
</comment>
<keyword evidence="1" id="KW-0645">Protease</keyword>
<reference evidence="4" key="1">
    <citation type="submission" date="2015-09" db="EMBL/GenBank/DDBJ databases">
        <authorList>
            <consortium name="Pathogen Informatics"/>
        </authorList>
    </citation>
    <scope>NUCLEOTIDE SEQUENCE</scope>
    <source>
        <strain evidence="4">2789STDY5834896</strain>
    </source>
</reference>
<keyword evidence="1" id="KW-0749">Sporulation</keyword>
<dbReference type="PIRSF" id="PIRSF018571">
    <property type="entry name" value="SpoIIGA"/>
    <property type="match status" value="1"/>
</dbReference>
<keyword evidence="1" id="KW-0064">Aspartyl protease</keyword>
<dbReference type="GO" id="GO:0030435">
    <property type="term" value="P:sporulation resulting in formation of a cellular spore"/>
    <property type="evidence" value="ECO:0007669"/>
    <property type="project" value="UniProtKB-KW"/>
</dbReference>
<dbReference type="GO" id="GO:0005886">
    <property type="term" value="C:plasma membrane"/>
    <property type="evidence" value="ECO:0007669"/>
    <property type="project" value="UniProtKB-SubCell"/>
</dbReference>
<feature type="active site" evidence="2">
    <location>
        <position position="171"/>
    </location>
</feature>
<proteinExistence type="inferred from homology"/>
<dbReference type="Pfam" id="PF03419">
    <property type="entry name" value="Peptidase_U4"/>
    <property type="match status" value="1"/>
</dbReference>
<evidence type="ECO:0000256" key="2">
    <source>
        <dbReference type="PIRSR" id="PIRSR018571-1"/>
    </source>
</evidence>
<evidence type="ECO:0000313" key="4">
    <source>
        <dbReference type="EMBL" id="SCJ57914.1"/>
    </source>
</evidence>
<feature type="transmembrane region" description="Helical" evidence="3">
    <location>
        <begin position="58"/>
        <end position="78"/>
    </location>
</feature>
<dbReference type="AlphaFoldDB" id="A0A1C6HJR4"/>
<keyword evidence="1" id="KW-1003">Cell membrane</keyword>
<protein>
    <recommendedName>
        <fullName evidence="1">Sporulation sigma-E factor-processing peptidase</fullName>
        <ecNumber evidence="1">3.4.23.-</ecNumber>
    </recommendedName>
    <alternativeName>
        <fullName evidence="1">Membrane-associated aspartic protease</fullName>
    </alternativeName>
    <alternativeName>
        <fullName evidence="1">Stage II sporulation protein GA</fullName>
    </alternativeName>
</protein>
<dbReference type="EC" id="3.4.23.-" evidence="1"/>
<dbReference type="EMBL" id="FMHG01000001">
    <property type="protein sequence ID" value="SCJ57914.1"/>
    <property type="molecule type" value="Genomic_DNA"/>
</dbReference>
<comment type="function">
    <text evidence="1">Probable aspartic protease that is responsible for the proteolytic cleavage of the RNA polymerase sigma E factor (SigE/spoIIGB) to yield the active peptide in the mother cell during sporulation. Responds to a signal from the forespore that is triggered by the extracellular signal protein SpoIIR.</text>
</comment>
<evidence type="ECO:0000256" key="1">
    <source>
        <dbReference type="PIRNR" id="PIRNR018571"/>
    </source>
</evidence>
<dbReference type="InterPro" id="IPR005081">
    <property type="entry name" value="SpoIIGA"/>
</dbReference>
<dbReference type="GO" id="GO:0006508">
    <property type="term" value="P:proteolysis"/>
    <property type="evidence" value="ECO:0007669"/>
    <property type="project" value="UniProtKB-KW"/>
</dbReference>
<sequence>MTVYVDVLVVINLVLNYLLLSATTYFTHQPTSRLRLLGASALSGVLSVFILVPGLNSLWLKVALCLATVVLGLPFAGWRGLLKNTLYFLAVNFLFAGLMVGLEMAFSPGKLAYINGVLYFDLPITVLVALAGIAYLLVECVSFLLGRFQNRKVRVRVQKGTASAQGTGFVDTGNSLQDPFRMVPVVLADRASVEDLLTPEQRRYLQHPREESPAGLLLIPYHTVSGGGLLPIFYPDSLQIFEGDQCVKQTDRVAVGIVGHAIGQEGCSFLLSPQIVAP</sequence>
<accession>A0A1C6HJR4</accession>